<dbReference type="FunFam" id="3.40.50.2000:FF:000054">
    <property type="entry name" value="Glycosyltransferase"/>
    <property type="match status" value="1"/>
</dbReference>
<evidence type="ECO:0000256" key="1">
    <source>
        <dbReference type="ARBA" id="ARBA00009995"/>
    </source>
</evidence>
<dbReference type="PaxDb" id="3847-GLYMA08G44750.1"/>
<evidence type="ECO:0000256" key="2">
    <source>
        <dbReference type="ARBA" id="ARBA00022676"/>
    </source>
</evidence>
<dbReference type="Gene3D" id="3.40.50.2000">
    <property type="entry name" value="Glycogen Phosphorylase B"/>
    <property type="match status" value="2"/>
</dbReference>
<proteinExistence type="inferred from homology"/>
<gene>
    <name evidence="6" type="ORF">GLYMA_08G338200</name>
</gene>
<dbReference type="InterPro" id="IPR035595">
    <property type="entry name" value="UDP_glycos_trans_CS"/>
</dbReference>
<dbReference type="EC" id="2.4.1.-" evidence="5"/>
<evidence type="ECO:0000313" key="7">
    <source>
        <dbReference type="EnsemblPlants" id="KRH46506"/>
    </source>
</evidence>
<dbReference type="Gramene" id="KRH46506">
    <property type="protein sequence ID" value="KRH46506"/>
    <property type="gene ID" value="GLYMA_08G338200"/>
</dbReference>
<protein>
    <recommendedName>
        <fullName evidence="5">Glycosyltransferase</fullName>
        <ecNumber evidence="5">2.4.1.-</ecNumber>
    </recommendedName>
</protein>
<dbReference type="CDD" id="cd03784">
    <property type="entry name" value="GT1_Gtf-like"/>
    <property type="match status" value="1"/>
</dbReference>
<reference evidence="6" key="3">
    <citation type="submission" date="2018-07" db="EMBL/GenBank/DDBJ databases">
        <title>WGS assembly of Glycine max.</title>
        <authorList>
            <person name="Schmutz J."/>
            <person name="Cannon S."/>
            <person name="Schlueter J."/>
            <person name="Ma J."/>
            <person name="Mitros T."/>
            <person name="Nelson W."/>
            <person name="Hyten D."/>
            <person name="Song Q."/>
            <person name="Thelen J."/>
            <person name="Cheng J."/>
            <person name="Xu D."/>
            <person name="Hellsten U."/>
            <person name="May G."/>
            <person name="Yu Y."/>
            <person name="Sakurai T."/>
            <person name="Umezawa T."/>
            <person name="Bhattacharyya M."/>
            <person name="Sandhu D."/>
            <person name="Valliyodan B."/>
            <person name="Lindquist E."/>
            <person name="Peto M."/>
            <person name="Grant D."/>
            <person name="Shu S."/>
            <person name="Goodstein D."/>
            <person name="Barry K."/>
            <person name="Futrell-Griggs M."/>
            <person name="Abernathy B."/>
            <person name="Du J."/>
            <person name="Tian Z."/>
            <person name="Zhu L."/>
            <person name="Gill N."/>
            <person name="Joshi T."/>
            <person name="Libault M."/>
            <person name="Sethuraman A."/>
            <person name="Zhang X."/>
            <person name="Shinozaki K."/>
            <person name="Nguyen H."/>
            <person name="Wing R."/>
            <person name="Cregan P."/>
            <person name="Specht J."/>
            <person name="Grimwood J."/>
            <person name="Rokhsar D."/>
            <person name="Stacey G."/>
            <person name="Shoemaker R."/>
            <person name="Jackson S."/>
        </authorList>
    </citation>
    <scope>NUCLEOTIDE SEQUENCE</scope>
    <source>
        <tissue evidence="6">Callus</tissue>
    </source>
</reference>
<keyword evidence="2 4" id="KW-0328">Glycosyltransferase</keyword>
<dbReference type="Pfam" id="PF00201">
    <property type="entry name" value="UDPGT"/>
    <property type="match status" value="1"/>
</dbReference>
<dbReference type="EMBL" id="CM000841">
    <property type="protein sequence ID" value="KRH46506.1"/>
    <property type="molecule type" value="Genomic_DNA"/>
</dbReference>
<evidence type="ECO:0000256" key="5">
    <source>
        <dbReference type="RuleBase" id="RU362057"/>
    </source>
</evidence>
<dbReference type="InParanoid" id="A0A0R0IWR1"/>
<reference evidence="6 7" key="1">
    <citation type="journal article" date="2010" name="Nature">
        <title>Genome sequence of the palaeopolyploid soybean.</title>
        <authorList>
            <person name="Schmutz J."/>
            <person name="Cannon S.B."/>
            <person name="Schlueter J."/>
            <person name="Ma J."/>
            <person name="Mitros T."/>
            <person name="Nelson W."/>
            <person name="Hyten D.L."/>
            <person name="Song Q."/>
            <person name="Thelen J.J."/>
            <person name="Cheng J."/>
            <person name="Xu D."/>
            <person name="Hellsten U."/>
            <person name="May G.D."/>
            <person name="Yu Y."/>
            <person name="Sakurai T."/>
            <person name="Umezawa T."/>
            <person name="Bhattacharyya M.K."/>
            <person name="Sandhu D."/>
            <person name="Valliyodan B."/>
            <person name="Lindquist E."/>
            <person name="Peto M."/>
            <person name="Grant D."/>
            <person name="Shu S."/>
            <person name="Goodstein D."/>
            <person name="Barry K."/>
            <person name="Futrell-Griggs M."/>
            <person name="Abernathy B."/>
            <person name="Du J."/>
            <person name="Tian Z."/>
            <person name="Zhu L."/>
            <person name="Gill N."/>
            <person name="Joshi T."/>
            <person name="Libault M."/>
            <person name="Sethuraman A."/>
            <person name="Zhang X.-C."/>
            <person name="Shinozaki K."/>
            <person name="Nguyen H.T."/>
            <person name="Wing R.A."/>
            <person name="Cregan P."/>
            <person name="Specht J."/>
            <person name="Grimwood J."/>
            <person name="Rokhsar D."/>
            <person name="Stacey G."/>
            <person name="Shoemaker R.C."/>
            <person name="Jackson S.A."/>
        </authorList>
    </citation>
    <scope>NUCLEOTIDE SEQUENCE [LARGE SCALE GENOMIC DNA]</scope>
    <source>
        <strain evidence="7">cv. Williams 82</strain>
        <tissue evidence="6">Callus</tissue>
    </source>
</reference>
<dbReference type="EnsemblPlants" id="KRH46506">
    <property type="protein sequence ID" value="KRH46506"/>
    <property type="gene ID" value="GLYMA_08G338200"/>
</dbReference>
<name>A0A0R0IWR1_SOYBN</name>
<evidence type="ECO:0000313" key="8">
    <source>
        <dbReference type="Proteomes" id="UP000008827"/>
    </source>
</evidence>
<dbReference type="PANTHER" id="PTHR48045">
    <property type="entry name" value="UDP-GLYCOSYLTRANSFERASE 72B1"/>
    <property type="match status" value="1"/>
</dbReference>
<evidence type="ECO:0000256" key="4">
    <source>
        <dbReference type="RuleBase" id="RU003718"/>
    </source>
</evidence>
<dbReference type="AlphaFoldDB" id="A0A0R0IWR1"/>
<dbReference type="InterPro" id="IPR002213">
    <property type="entry name" value="UDP_glucos_trans"/>
</dbReference>
<reference evidence="7" key="2">
    <citation type="submission" date="2018-02" db="UniProtKB">
        <authorList>
            <consortium name="EnsemblPlants"/>
        </authorList>
    </citation>
    <scope>IDENTIFICATION</scope>
    <source>
        <strain evidence="7">Williams 82</strain>
    </source>
</reference>
<dbReference type="Proteomes" id="UP000008827">
    <property type="component" value="Chromosome 8"/>
</dbReference>
<dbReference type="PANTHER" id="PTHR48045:SF6">
    <property type="entry name" value="UDP-GLUCOSYLTRANSFERASE FAMILY PROTEIN"/>
    <property type="match status" value="1"/>
</dbReference>
<dbReference type="FunFam" id="3.40.50.2000:FF:000051">
    <property type="entry name" value="Glycosyltransferase"/>
    <property type="match status" value="1"/>
</dbReference>
<keyword evidence="3 4" id="KW-0808">Transferase</keyword>
<comment type="similarity">
    <text evidence="1 4">Belongs to the UDP-glycosyltransferase family.</text>
</comment>
<organism evidence="6">
    <name type="scientific">Glycine max</name>
    <name type="common">Soybean</name>
    <name type="synonym">Glycine hispida</name>
    <dbReference type="NCBI Taxonomy" id="3847"/>
    <lineage>
        <taxon>Eukaryota</taxon>
        <taxon>Viridiplantae</taxon>
        <taxon>Streptophyta</taxon>
        <taxon>Embryophyta</taxon>
        <taxon>Tracheophyta</taxon>
        <taxon>Spermatophyta</taxon>
        <taxon>Magnoliopsida</taxon>
        <taxon>eudicotyledons</taxon>
        <taxon>Gunneridae</taxon>
        <taxon>Pentapetalae</taxon>
        <taxon>rosids</taxon>
        <taxon>fabids</taxon>
        <taxon>Fabales</taxon>
        <taxon>Fabaceae</taxon>
        <taxon>Papilionoideae</taxon>
        <taxon>50 kb inversion clade</taxon>
        <taxon>NPAAA clade</taxon>
        <taxon>indigoferoid/millettioid clade</taxon>
        <taxon>Phaseoleae</taxon>
        <taxon>Glycine</taxon>
        <taxon>Glycine subgen. Soja</taxon>
    </lineage>
</organism>
<dbReference type="SUPFAM" id="SSF53756">
    <property type="entry name" value="UDP-Glycosyltransferase/glycogen phosphorylase"/>
    <property type="match status" value="1"/>
</dbReference>
<evidence type="ECO:0000256" key="3">
    <source>
        <dbReference type="ARBA" id="ARBA00022679"/>
    </source>
</evidence>
<evidence type="ECO:0000313" key="6">
    <source>
        <dbReference type="EMBL" id="KRH46506.1"/>
    </source>
</evidence>
<keyword evidence="8" id="KW-1185">Reference proteome</keyword>
<dbReference type="SMR" id="A0A0R0IWR1"/>
<sequence length="477" mass="52709">MPEARNKDSMAKTTHIAVISIPAFSHQASIVEFSKRLVHLHRHFHVYCIFPTIDAPPPATLAMLESLPSNINYNFLPPVHKQDLSHDDAPSMVQIDLAVSQSMPSFRHMLGSLLSTTPLVALIADPFANEALEIAKEFNLLSYIYFPPSAMTLSLFLQLPALHEQVSCEYRDNKEAIQLPGCVPIQGHDLPSHFQDRSNLAYKLILERCKRLSLANGFLVNSFSNIEEGTERALQEHNSSSVYLIGPIIQTGLSSESKGSECVGWLDKQSPNSVLYVSFGSGGTLSQQQLNELAFGLELSDKKFLWVLRAPSDSADGAYVVASKDDPLKFLPDGFLERTKGRGFVVTSWAPQTQILSHVSTGGFLTHCGWNSALESIVLGVPMVTWPLFAEQRMNAVLLTEGLKVALRPKFNENGVAEREEIAKVIKGLMVGEEGNEIRERIEKIKDAAADALKEDGSSTKALYQFGTQMEKFLEQP</sequence>
<dbReference type="OMA" id="DLPEHFQ"/>
<dbReference type="PROSITE" id="PS00375">
    <property type="entry name" value="UDPGT"/>
    <property type="match status" value="1"/>
</dbReference>
<dbReference type="GO" id="GO:0008194">
    <property type="term" value="F:UDP-glycosyltransferase activity"/>
    <property type="evidence" value="ECO:0000318"/>
    <property type="project" value="GO_Central"/>
</dbReference>
<accession>A0A0R0IWR1</accession>